<evidence type="ECO:0000313" key="3">
    <source>
        <dbReference type="Proteomes" id="UP000494106"/>
    </source>
</evidence>
<dbReference type="OrthoDB" id="5949187at2759"/>
<dbReference type="EMBL" id="CADEBC010000608">
    <property type="protein sequence ID" value="CAB3259160.1"/>
    <property type="molecule type" value="Genomic_DNA"/>
</dbReference>
<dbReference type="EMBL" id="CADEBD010000530">
    <property type="protein sequence ID" value="CAB3257253.1"/>
    <property type="molecule type" value="Genomic_DNA"/>
</dbReference>
<dbReference type="GO" id="GO:0005829">
    <property type="term" value="C:cytosol"/>
    <property type="evidence" value="ECO:0007669"/>
    <property type="project" value="TreeGrafter"/>
</dbReference>
<protein>
    <submittedName>
        <fullName evidence="1">Uncharacterized protein</fullName>
    </submittedName>
</protein>
<dbReference type="PANTHER" id="PTHR33539:SF1">
    <property type="entry name" value="UPF0764 PROTEIN C16ORF89"/>
    <property type="match status" value="1"/>
</dbReference>
<dbReference type="InterPro" id="IPR031751">
    <property type="entry name" value="DUF4735"/>
</dbReference>
<comment type="caution">
    <text evidence="1">The sequence shown here is derived from an EMBL/GenBank/DDBJ whole genome shotgun (WGS) entry which is preliminary data.</text>
</comment>
<organism evidence="1 4">
    <name type="scientific">Arctia plantaginis</name>
    <name type="common">Wood tiger moth</name>
    <name type="synonym">Phalaena plantaginis</name>
    <dbReference type="NCBI Taxonomy" id="874455"/>
    <lineage>
        <taxon>Eukaryota</taxon>
        <taxon>Metazoa</taxon>
        <taxon>Ecdysozoa</taxon>
        <taxon>Arthropoda</taxon>
        <taxon>Hexapoda</taxon>
        <taxon>Insecta</taxon>
        <taxon>Pterygota</taxon>
        <taxon>Neoptera</taxon>
        <taxon>Endopterygota</taxon>
        <taxon>Lepidoptera</taxon>
        <taxon>Glossata</taxon>
        <taxon>Ditrysia</taxon>
        <taxon>Noctuoidea</taxon>
        <taxon>Erebidae</taxon>
        <taxon>Arctiinae</taxon>
        <taxon>Arctia</taxon>
    </lineage>
</organism>
<reference evidence="3 4" key="1">
    <citation type="submission" date="2020-04" db="EMBL/GenBank/DDBJ databases">
        <authorList>
            <person name="Wallbank WR R."/>
            <person name="Pardo Diaz C."/>
            <person name="Kozak K."/>
            <person name="Martin S."/>
            <person name="Jiggins C."/>
            <person name="Moest M."/>
            <person name="Warren A I."/>
            <person name="Byers J.R.P. K."/>
            <person name="Montejo-Kovacevich G."/>
            <person name="Yen C E."/>
        </authorList>
    </citation>
    <scope>NUCLEOTIDE SEQUENCE [LARGE SCALE GENOMIC DNA]</scope>
</reference>
<gene>
    <name evidence="1" type="ORF">APLA_LOCUS15864</name>
    <name evidence="2" type="ORF">APLA_LOCUS16893</name>
</gene>
<evidence type="ECO:0000313" key="1">
    <source>
        <dbReference type="EMBL" id="CAB3257253.1"/>
    </source>
</evidence>
<dbReference type="GO" id="GO:0016020">
    <property type="term" value="C:membrane"/>
    <property type="evidence" value="ECO:0007669"/>
    <property type="project" value="TreeGrafter"/>
</dbReference>
<sequence>MWRIITSQQVTYNYKQMEIIDDLPVKNDLDKYLSILERIVYFVDGHRYYVDIDLCFGIYLINVNLRNIVQTRGHFLSFQKQVRMMHLVKTNDDIVLHFTKSRNNNSSVTGSNVLANYHCLNLLSQNPITYHSEYFHCQVPYNCLKMMLKGYDYGYGIAHRLLFLLGARYWRTCVIMSVQDDKQIMDNMCAKMYNELEYIANHEFRMPDLFMEHATLCSIEGHAQFLRRSWIDEILDFQTEYGCFNLTRPYEEITVPQTTTESQNIKRNVTDWNNTCNAHVTGVAGAMIAAAIRLIMENYF</sequence>
<accession>A0A8S1BG18</accession>
<keyword evidence="3" id="KW-1185">Reference proteome</keyword>
<dbReference type="Proteomes" id="UP000494106">
    <property type="component" value="Unassembled WGS sequence"/>
</dbReference>
<dbReference type="PANTHER" id="PTHR33539">
    <property type="entry name" value="UPF0764 PROTEIN C16ORF89"/>
    <property type="match status" value="1"/>
</dbReference>
<dbReference type="Proteomes" id="UP000494256">
    <property type="component" value="Unassembled WGS sequence"/>
</dbReference>
<evidence type="ECO:0000313" key="4">
    <source>
        <dbReference type="Proteomes" id="UP000494256"/>
    </source>
</evidence>
<proteinExistence type="predicted"/>
<dbReference type="Pfam" id="PF15882">
    <property type="entry name" value="DUF4735"/>
    <property type="match status" value="1"/>
</dbReference>
<name>A0A8S1BG18_ARCPL</name>
<dbReference type="AlphaFoldDB" id="A0A8S1BG18"/>
<evidence type="ECO:0000313" key="2">
    <source>
        <dbReference type="EMBL" id="CAB3259160.1"/>
    </source>
</evidence>